<dbReference type="CDD" id="cd17535">
    <property type="entry name" value="REC_NarL-like"/>
    <property type="match status" value="1"/>
</dbReference>
<keyword evidence="3" id="KW-0238">DNA-binding</keyword>
<dbReference type="PANTHER" id="PTHR43214">
    <property type="entry name" value="TWO-COMPONENT RESPONSE REGULATOR"/>
    <property type="match status" value="1"/>
</dbReference>
<dbReference type="SUPFAM" id="SSF46894">
    <property type="entry name" value="C-terminal effector domain of the bipartite response regulators"/>
    <property type="match status" value="1"/>
</dbReference>
<dbReference type="SUPFAM" id="SSF52172">
    <property type="entry name" value="CheY-like"/>
    <property type="match status" value="1"/>
</dbReference>
<dbReference type="Pfam" id="PF00196">
    <property type="entry name" value="GerE"/>
    <property type="match status" value="1"/>
</dbReference>
<dbReference type="InterPro" id="IPR058245">
    <property type="entry name" value="NreC/VraR/RcsB-like_REC"/>
</dbReference>
<name>A0ABT9J028_9BACL</name>
<dbReference type="Proteomes" id="UP001231941">
    <property type="component" value="Unassembled WGS sequence"/>
</dbReference>
<feature type="domain" description="Response regulatory" evidence="6">
    <location>
        <begin position="7"/>
        <end position="124"/>
    </location>
</feature>
<evidence type="ECO:0000256" key="1">
    <source>
        <dbReference type="ARBA" id="ARBA00022553"/>
    </source>
</evidence>
<evidence type="ECO:0000313" key="8">
    <source>
        <dbReference type="Proteomes" id="UP001231941"/>
    </source>
</evidence>
<feature type="modified residue" description="4-aspartylphosphate" evidence="5">
    <location>
        <position position="58"/>
    </location>
</feature>
<evidence type="ECO:0000256" key="4">
    <source>
        <dbReference type="ARBA" id="ARBA00023163"/>
    </source>
</evidence>
<dbReference type="PRINTS" id="PR00038">
    <property type="entry name" value="HTHLUXR"/>
</dbReference>
<dbReference type="InterPro" id="IPR016032">
    <property type="entry name" value="Sig_transdc_resp-reg_C-effctor"/>
</dbReference>
<evidence type="ECO:0000256" key="2">
    <source>
        <dbReference type="ARBA" id="ARBA00023015"/>
    </source>
</evidence>
<proteinExistence type="predicted"/>
<dbReference type="InterPro" id="IPR001789">
    <property type="entry name" value="Sig_transdc_resp-reg_receiver"/>
</dbReference>
<sequence length="229" mass="26392">MENDKIRILIADDMEAHRRRLERFITRENEMILIDSVESGYQAVACAVKEKPDVILMDIEMENNMAGINAATEIHKTVPEAKIIILTVHHDNSFVFAAFQTGIVDYMIKSASKEEIMDAIRSAADNRSPIRPIIAEKIREEFKRIKRSEASLTQVFNIIATLTPAELEILKMLCDGKKRKHIAEERSVELETIKKQISGILKKFNKRTTREVIRMMNEVEFFELMNKIS</sequence>
<protein>
    <submittedName>
        <fullName evidence="7">Response regulator transcription factor</fullName>
    </submittedName>
</protein>
<organism evidence="7 8">
    <name type="scientific">Chengkuizengella axinellae</name>
    <dbReference type="NCBI Taxonomy" id="3064388"/>
    <lineage>
        <taxon>Bacteria</taxon>
        <taxon>Bacillati</taxon>
        <taxon>Bacillota</taxon>
        <taxon>Bacilli</taxon>
        <taxon>Bacillales</taxon>
        <taxon>Paenibacillaceae</taxon>
        <taxon>Chengkuizengella</taxon>
    </lineage>
</organism>
<comment type="caution">
    <text evidence="7">The sequence shown here is derived from an EMBL/GenBank/DDBJ whole genome shotgun (WGS) entry which is preliminary data.</text>
</comment>
<evidence type="ECO:0000259" key="6">
    <source>
        <dbReference type="PROSITE" id="PS50110"/>
    </source>
</evidence>
<evidence type="ECO:0000256" key="5">
    <source>
        <dbReference type="PROSITE-ProRule" id="PRU00169"/>
    </source>
</evidence>
<dbReference type="EMBL" id="JAVAMP010000004">
    <property type="protein sequence ID" value="MDP5274828.1"/>
    <property type="molecule type" value="Genomic_DNA"/>
</dbReference>
<keyword evidence="8" id="KW-1185">Reference proteome</keyword>
<dbReference type="InterPro" id="IPR039420">
    <property type="entry name" value="WalR-like"/>
</dbReference>
<dbReference type="InterPro" id="IPR011006">
    <property type="entry name" value="CheY-like_superfamily"/>
</dbReference>
<dbReference type="Pfam" id="PF00072">
    <property type="entry name" value="Response_reg"/>
    <property type="match status" value="1"/>
</dbReference>
<evidence type="ECO:0000256" key="3">
    <source>
        <dbReference type="ARBA" id="ARBA00023125"/>
    </source>
</evidence>
<reference evidence="7 8" key="1">
    <citation type="submission" date="2023-08" db="EMBL/GenBank/DDBJ databases">
        <authorList>
            <person name="Park J.-S."/>
        </authorList>
    </citation>
    <scope>NUCLEOTIDE SEQUENCE [LARGE SCALE GENOMIC DNA]</scope>
    <source>
        <strain evidence="7 8">2205SS18-9</strain>
    </source>
</reference>
<keyword evidence="4" id="KW-0804">Transcription</keyword>
<evidence type="ECO:0000313" key="7">
    <source>
        <dbReference type="EMBL" id="MDP5274828.1"/>
    </source>
</evidence>
<dbReference type="SMART" id="SM00421">
    <property type="entry name" value="HTH_LUXR"/>
    <property type="match status" value="1"/>
</dbReference>
<keyword evidence="1 5" id="KW-0597">Phosphoprotein</keyword>
<dbReference type="SMART" id="SM00448">
    <property type="entry name" value="REC"/>
    <property type="match status" value="1"/>
</dbReference>
<accession>A0ABT9J028</accession>
<gene>
    <name evidence="7" type="ORF">Q5Y73_11980</name>
</gene>
<dbReference type="InterPro" id="IPR000792">
    <property type="entry name" value="Tscrpt_reg_LuxR_C"/>
</dbReference>
<dbReference type="Gene3D" id="3.40.50.2300">
    <property type="match status" value="1"/>
</dbReference>
<dbReference type="RefSeq" id="WP_305992131.1">
    <property type="nucleotide sequence ID" value="NZ_JAVAMP010000004.1"/>
</dbReference>
<keyword evidence="2" id="KW-0805">Transcription regulation</keyword>
<dbReference type="PROSITE" id="PS50110">
    <property type="entry name" value="RESPONSE_REGULATORY"/>
    <property type="match status" value="1"/>
</dbReference>